<evidence type="ECO:0000313" key="3">
    <source>
        <dbReference type="Proteomes" id="UP000634522"/>
    </source>
</evidence>
<protein>
    <submittedName>
        <fullName evidence="2">Uncharacterized protein</fullName>
    </submittedName>
</protein>
<reference evidence="2 3" key="1">
    <citation type="submission" date="2019-12" db="EMBL/GenBank/DDBJ databases">
        <title>Comparative genomics gives insights into the taxonomy of the Azoarcus-Aromatoleum group and reveals separate origins of nif in the plant-associated Azoarcus and non-plant-associated Aromatoleum sub-groups.</title>
        <authorList>
            <person name="Lafos M."/>
            <person name="Maluk M."/>
            <person name="Batista M."/>
            <person name="Junghare M."/>
            <person name="Carmona M."/>
            <person name="Faoro H."/>
            <person name="Cruz L.M."/>
            <person name="Battistoni F."/>
            <person name="De Souza E."/>
            <person name="Pedrosa F."/>
            <person name="Chen W.-M."/>
            <person name="Poole P.S."/>
            <person name="Dixon R.A."/>
            <person name="James E.K."/>
        </authorList>
    </citation>
    <scope>NUCLEOTIDE SEQUENCE [LARGE SCALE GENOMIC DNA]</scope>
    <source>
        <strain evidence="2 3">T</strain>
    </source>
</reference>
<evidence type="ECO:0000256" key="1">
    <source>
        <dbReference type="SAM" id="SignalP"/>
    </source>
</evidence>
<name>A0ABX1NG93_9RHOO</name>
<dbReference type="EMBL" id="WTVS01000025">
    <property type="protein sequence ID" value="NMF98322.1"/>
    <property type="molecule type" value="Genomic_DNA"/>
</dbReference>
<keyword evidence="1" id="KW-0732">Signal</keyword>
<evidence type="ECO:0000313" key="2">
    <source>
        <dbReference type="EMBL" id="NMF98322.1"/>
    </source>
</evidence>
<keyword evidence="3" id="KW-1185">Reference proteome</keyword>
<feature type="signal peptide" evidence="1">
    <location>
        <begin position="1"/>
        <end position="24"/>
    </location>
</feature>
<dbReference type="RefSeq" id="WP_169141078.1">
    <property type="nucleotide sequence ID" value="NZ_WTVS01000025.1"/>
</dbReference>
<comment type="caution">
    <text evidence="2">The sequence shown here is derived from an EMBL/GenBank/DDBJ whole genome shotgun (WGS) entry which is preliminary data.</text>
</comment>
<organism evidence="2 3">
    <name type="scientific">Aromatoleum toluolicum</name>
    <dbReference type="NCBI Taxonomy" id="90060"/>
    <lineage>
        <taxon>Bacteria</taxon>
        <taxon>Pseudomonadati</taxon>
        <taxon>Pseudomonadota</taxon>
        <taxon>Betaproteobacteria</taxon>
        <taxon>Rhodocyclales</taxon>
        <taxon>Rhodocyclaceae</taxon>
        <taxon>Aromatoleum</taxon>
    </lineage>
</organism>
<gene>
    <name evidence="2" type="ORF">GPA27_13105</name>
</gene>
<feature type="chain" id="PRO_5046836216" evidence="1">
    <location>
        <begin position="25"/>
        <end position="171"/>
    </location>
</feature>
<accession>A0ABX1NG93</accession>
<dbReference type="Proteomes" id="UP000634522">
    <property type="component" value="Unassembled WGS sequence"/>
</dbReference>
<proteinExistence type="predicted"/>
<sequence length="171" mass="17513">MHKQLFSMLVSVAALGFCAGAVSADTGRFGDWVVVPATDGSGDTIAGTFADGNSKYLGVRCFAATSQCLHVLVTGSRCVNENSYPLLLNGSTGAASIEGVCSLNGGRHELLLTPFDKVRTAINGTGVIGIAVPMESGAFSAIRFSLTGSTRALEYGEKTLGAPKKAGSATF</sequence>